<dbReference type="EMBL" id="CAJOBI010184788">
    <property type="protein sequence ID" value="CAF4939795.1"/>
    <property type="molecule type" value="Genomic_DNA"/>
</dbReference>
<comment type="caution">
    <text evidence="2">The sequence shown here is derived from an EMBL/GenBank/DDBJ whole genome shotgun (WGS) entry which is preliminary data.</text>
</comment>
<feature type="non-terminal residue" evidence="2">
    <location>
        <position position="80"/>
    </location>
</feature>
<gene>
    <name evidence="2" type="ORF">SMN809_LOCUS53586</name>
</gene>
<feature type="region of interest" description="Disordered" evidence="1">
    <location>
        <begin position="58"/>
        <end position="80"/>
    </location>
</feature>
<dbReference type="AlphaFoldDB" id="A0A8S3CTS9"/>
<sequence>SEYFCLDEIPPVSSPTKNSVLTEIVQTIEKLPTNDEAEVDYQLPKTEVDNQLPKTEVDYQLPKTEPPPAAKPINKARINE</sequence>
<organism evidence="2 3">
    <name type="scientific">Rotaria magnacalcarata</name>
    <dbReference type="NCBI Taxonomy" id="392030"/>
    <lineage>
        <taxon>Eukaryota</taxon>
        <taxon>Metazoa</taxon>
        <taxon>Spiralia</taxon>
        <taxon>Gnathifera</taxon>
        <taxon>Rotifera</taxon>
        <taxon>Eurotatoria</taxon>
        <taxon>Bdelloidea</taxon>
        <taxon>Philodinida</taxon>
        <taxon>Philodinidae</taxon>
        <taxon>Rotaria</taxon>
    </lineage>
</organism>
<evidence type="ECO:0000313" key="2">
    <source>
        <dbReference type="EMBL" id="CAF4939795.1"/>
    </source>
</evidence>
<evidence type="ECO:0000313" key="3">
    <source>
        <dbReference type="Proteomes" id="UP000676336"/>
    </source>
</evidence>
<dbReference type="Proteomes" id="UP000676336">
    <property type="component" value="Unassembled WGS sequence"/>
</dbReference>
<accession>A0A8S3CTS9</accession>
<name>A0A8S3CTS9_9BILA</name>
<reference evidence="2" key="1">
    <citation type="submission" date="2021-02" db="EMBL/GenBank/DDBJ databases">
        <authorList>
            <person name="Nowell W R."/>
        </authorList>
    </citation>
    <scope>NUCLEOTIDE SEQUENCE</scope>
</reference>
<proteinExistence type="predicted"/>
<feature type="non-terminal residue" evidence="2">
    <location>
        <position position="1"/>
    </location>
</feature>
<evidence type="ECO:0000256" key="1">
    <source>
        <dbReference type="SAM" id="MobiDB-lite"/>
    </source>
</evidence>
<protein>
    <submittedName>
        <fullName evidence="2">Uncharacterized protein</fullName>
    </submittedName>
</protein>